<comment type="caution">
    <text evidence="2">The sequence shown here is derived from an EMBL/GenBank/DDBJ whole genome shotgun (WGS) entry which is preliminary data.</text>
</comment>
<feature type="region of interest" description="Disordered" evidence="1">
    <location>
        <begin position="55"/>
        <end position="134"/>
    </location>
</feature>
<dbReference type="RefSeq" id="WP_404745821.1">
    <property type="nucleotide sequence ID" value="NZ_JBJDQH010000002.1"/>
</dbReference>
<feature type="compositionally biased region" description="Pro residues" evidence="1">
    <location>
        <begin position="120"/>
        <end position="131"/>
    </location>
</feature>
<organism evidence="2 3">
    <name type="scientific">Streptomyces milbemycinicus</name>
    <dbReference type="NCBI Taxonomy" id="476552"/>
    <lineage>
        <taxon>Bacteria</taxon>
        <taxon>Bacillati</taxon>
        <taxon>Actinomycetota</taxon>
        <taxon>Actinomycetes</taxon>
        <taxon>Kitasatosporales</taxon>
        <taxon>Streptomycetaceae</taxon>
        <taxon>Streptomyces</taxon>
    </lineage>
</organism>
<sequence length="1093" mass="116949">MAGSAAGEGRGGGRPETLGRLDDALARLADSGAQLSQEQLLDALWLATRLPAGAAGAGAPLERARTATASPDSDTASDTSPGTSPDPAARPRPSVPAASPTPSRQNGPADGTSGLYGAIEPPPTPGAPPPTTRRALPLRVPEAKALRAELPIGRALRPLKQHRPNPLKREVDEVATATALAETGLPDVVTRPARERWLDLALIVDDGMSMLLWRRLAVELRTLLQRAGAFRVVRVLGLHTRGGDAPVLRAKPYVPEAPVLPVTAMSDPSGHTLVLVLSDGVGAAWRDGRMSAVLERWAGLGPTAVMHALPPRLWEGSGIRAQRWQVRTRRPGSPGTDWTVTDPVLPPELARFDGVPVPVLEPEAGPLADWAGLIASASGTAVLPLLAPPRPRPPAAARSAPAPAQPADDLSRLMRFREAASPEAYRLAAHLAAVAPLPVPVMRLVQTAVEWQADTGHLAEVFLGGLMRPAEPPAAAGPGPLPPQQRPFTFTDTVRRALLGAVPLPELNETRELIGRRLKELAGNSPDFPAWLAHPSGADRLPARARPFSTVERRLAARLGAILPISLTRGLRWRPPTPEDPLTIGPYTLRLADHSGSRVTAYLGEDAYGDEAIVHTARDQRGAQAAALLGVQAEALRRMDGRYARTLLREHLRGETPWIAEEPFIGDRLDDNLRAGTDRWTPKAAFALARQLVDAVRVCAAEGMVHGDLTTSTVYVADGDLILTGWSSACIDGVPSPARADGHPPTPEDNVRALGDILLCLGGGGWSRRAGSVYHMSRWGTTRWRPIRDVVMACLDMRNRPTAQEVWEVFERFDPADDPASAAMPWSLRERRGHGWVPLSDTDPRALGTYTLQCHVRTRGGTNAYLGRDPHGEYAVLRTVDQESDRPGVLAELNTVAEALRRMDGRYAPKLLGQDLEAEPPWIAEEHVLTSDGSLARTLTALLSDGTADGWHSRTAAIIGMHVARAVSRCSTRGMVHGNLATDTVLAADSTVKLVGWQAATMYGQARLPMGRTPADDVPALGEILLAVGGGRLVGKTVEWAGSRWEGSAWARLREAVSSCLVDNSVRSRPTAHKVASVFSQVLEPGPETYRAL</sequence>
<feature type="compositionally biased region" description="Low complexity" evidence="1">
    <location>
        <begin position="55"/>
        <end position="87"/>
    </location>
</feature>
<feature type="region of interest" description="Disordered" evidence="1">
    <location>
        <begin position="389"/>
        <end position="408"/>
    </location>
</feature>
<evidence type="ECO:0000256" key="1">
    <source>
        <dbReference type="SAM" id="MobiDB-lite"/>
    </source>
</evidence>
<dbReference type="NCBIfam" id="NF041121">
    <property type="entry name" value="SAV_2336_NTERM"/>
    <property type="match status" value="1"/>
</dbReference>
<dbReference type="InterPro" id="IPR011009">
    <property type="entry name" value="Kinase-like_dom_sf"/>
</dbReference>
<dbReference type="InterPro" id="IPR047738">
    <property type="entry name" value="SAV_2336-like_N"/>
</dbReference>
<protein>
    <submittedName>
        <fullName evidence="2">SAV_2336 N-terminal domain-related protein</fullName>
    </submittedName>
</protein>
<reference evidence="2 3" key="1">
    <citation type="submission" date="2024-11" db="EMBL/GenBank/DDBJ databases">
        <title>The Natural Products Discovery Center: Release of the First 8490 Sequenced Strains for Exploring Actinobacteria Biosynthetic Diversity.</title>
        <authorList>
            <person name="Kalkreuter E."/>
            <person name="Kautsar S.A."/>
            <person name="Yang D."/>
            <person name="Bader C.D."/>
            <person name="Teijaro C.N."/>
            <person name="Fluegel L."/>
            <person name="Davis C.M."/>
            <person name="Simpson J.R."/>
            <person name="Lauterbach L."/>
            <person name="Steele A.D."/>
            <person name="Gui C."/>
            <person name="Meng S."/>
            <person name="Li G."/>
            <person name="Viehrig K."/>
            <person name="Ye F."/>
            <person name="Su P."/>
            <person name="Kiefer A.F."/>
            <person name="Nichols A."/>
            <person name="Cepeda A.J."/>
            <person name="Yan W."/>
            <person name="Fan B."/>
            <person name="Jiang Y."/>
            <person name="Adhikari A."/>
            <person name="Zheng C.-J."/>
            <person name="Schuster L."/>
            <person name="Cowan T.M."/>
            <person name="Smanski M.J."/>
            <person name="Chevrette M.G."/>
            <person name="De Carvalho L.P.S."/>
            <person name="Shen B."/>
        </authorList>
    </citation>
    <scope>NUCLEOTIDE SEQUENCE [LARGE SCALE GENOMIC DNA]</scope>
    <source>
        <strain evidence="2 3">NPDC020863</strain>
    </source>
</reference>
<dbReference type="Proteomes" id="UP001620295">
    <property type="component" value="Unassembled WGS sequence"/>
</dbReference>
<keyword evidence="3" id="KW-1185">Reference proteome</keyword>
<name>A0ABW8LFA1_9ACTN</name>
<evidence type="ECO:0000313" key="3">
    <source>
        <dbReference type="Proteomes" id="UP001620295"/>
    </source>
</evidence>
<dbReference type="SUPFAM" id="SSF56112">
    <property type="entry name" value="Protein kinase-like (PK-like)"/>
    <property type="match status" value="2"/>
</dbReference>
<feature type="compositionally biased region" description="Low complexity" evidence="1">
    <location>
        <begin position="395"/>
        <end position="407"/>
    </location>
</feature>
<dbReference type="Gene3D" id="1.10.510.10">
    <property type="entry name" value="Transferase(Phosphotransferase) domain 1"/>
    <property type="match status" value="1"/>
</dbReference>
<dbReference type="EMBL" id="JBJDQH010000002">
    <property type="protein sequence ID" value="MFK4264606.1"/>
    <property type="molecule type" value="Genomic_DNA"/>
</dbReference>
<accession>A0ABW8LFA1</accession>
<feature type="compositionally biased region" description="Low complexity" evidence="1">
    <location>
        <begin position="95"/>
        <end position="104"/>
    </location>
</feature>
<gene>
    <name evidence="2" type="ORF">ACI2L5_06640</name>
</gene>
<proteinExistence type="predicted"/>
<evidence type="ECO:0000313" key="2">
    <source>
        <dbReference type="EMBL" id="MFK4264606.1"/>
    </source>
</evidence>